<protein>
    <submittedName>
        <fullName evidence="1">Uncharacterized protein</fullName>
    </submittedName>
</protein>
<organism evidence="1 2">
    <name type="scientific">Hypsibius exemplaris</name>
    <name type="common">Freshwater tardigrade</name>
    <dbReference type="NCBI Taxonomy" id="2072580"/>
    <lineage>
        <taxon>Eukaryota</taxon>
        <taxon>Metazoa</taxon>
        <taxon>Ecdysozoa</taxon>
        <taxon>Tardigrada</taxon>
        <taxon>Eutardigrada</taxon>
        <taxon>Parachela</taxon>
        <taxon>Hypsibioidea</taxon>
        <taxon>Hypsibiidae</taxon>
        <taxon>Hypsibius</taxon>
    </lineage>
</organism>
<evidence type="ECO:0000313" key="1">
    <source>
        <dbReference type="EMBL" id="OQV20831.1"/>
    </source>
</evidence>
<comment type="caution">
    <text evidence="1">The sequence shown here is derived from an EMBL/GenBank/DDBJ whole genome shotgun (WGS) entry which is preliminary data.</text>
</comment>
<dbReference type="AlphaFoldDB" id="A0A1W0X036"/>
<evidence type="ECO:0000313" key="2">
    <source>
        <dbReference type="Proteomes" id="UP000192578"/>
    </source>
</evidence>
<dbReference type="Proteomes" id="UP000192578">
    <property type="component" value="Unassembled WGS sequence"/>
</dbReference>
<name>A0A1W0X036_HYPEX</name>
<keyword evidence="2" id="KW-1185">Reference proteome</keyword>
<dbReference type="EMBL" id="MTYJ01000027">
    <property type="protein sequence ID" value="OQV20831.1"/>
    <property type="molecule type" value="Genomic_DNA"/>
</dbReference>
<proteinExistence type="predicted"/>
<reference evidence="2" key="1">
    <citation type="submission" date="2017-01" db="EMBL/GenBank/DDBJ databases">
        <title>Comparative genomics of anhydrobiosis in the tardigrade Hypsibius dujardini.</title>
        <authorList>
            <person name="Yoshida Y."/>
            <person name="Koutsovoulos G."/>
            <person name="Laetsch D."/>
            <person name="Stevens L."/>
            <person name="Kumar S."/>
            <person name="Horikawa D."/>
            <person name="Ishino K."/>
            <person name="Komine S."/>
            <person name="Tomita M."/>
            <person name="Blaxter M."/>
            <person name="Arakawa K."/>
        </authorList>
    </citation>
    <scope>NUCLEOTIDE SEQUENCE [LARGE SCALE GENOMIC DNA]</scope>
    <source>
        <strain evidence="2">Z151</strain>
    </source>
</reference>
<accession>A0A1W0X036</accession>
<sequence>MDRIQRVFKVADFDKVGAATAPTRPRSTKKLSLTVPPLPRRLASVIKGQVRNGKRAPSFYNFEELEEPETPLGGKNLWGDQGSLAIFEQKFSGLLRRPAAPKSVTETGRHVKVETLDRSKQKKTDPAKALICKEKPLPKQGPFTNRYIYRQLSDSVLHEPGPNEHNLKEYSVDVSVFLAERKVLKDQEMAAKGETQRLNEELYPTQRRTDGFSKARATAAIKAVRRPNMSPSEAHFARADASLHHLNNMLDQVKVLENDFLANHAKR</sequence>
<gene>
    <name evidence="1" type="ORF">BV898_05175</name>
</gene>